<dbReference type="RefSeq" id="WP_286304735.1">
    <property type="nucleotide sequence ID" value="NZ_AP027741.1"/>
</dbReference>
<comment type="caution">
    <text evidence="1">The sequence shown here is derived from an EMBL/GenBank/DDBJ whole genome shotgun (WGS) entry which is preliminary data.</text>
</comment>
<accession>A0ABP3DH32</accession>
<sequence>MNETKKKILGYSEIPPDVPRLETFDALFVDDPSCEFLIPTKLTKQAVSREVFRSGFRTHFIGYFASRVNQALVTFESALEKHACRYFESYSEILSYKTQPYPVNVYFFDKFRTVYPDFELTLKSGHALIDIRYIDNTKSPKFKARCAALKQYAAQRGYSYTLLTEQELITTRTDNSKLLLSFCKGSPHTRLIDDVKTWLNSSLPMDFNELVRLTSAYPSVRAVLAGMILDGALLIDWDLPIQSQSVHFGNDSWLA</sequence>
<name>A0ABP3DH32_9GAMM</name>
<reference evidence="2" key="1">
    <citation type="journal article" date="2019" name="Int. J. Syst. Evol. Microbiol.">
        <title>The Global Catalogue of Microorganisms (GCM) 10K type strain sequencing project: providing services to taxonomists for standard genome sequencing and annotation.</title>
        <authorList>
            <consortium name="The Broad Institute Genomics Platform"/>
            <consortium name="The Broad Institute Genome Sequencing Center for Infectious Disease"/>
            <person name="Wu L."/>
            <person name="Ma J."/>
        </authorList>
    </citation>
    <scope>NUCLEOTIDE SEQUENCE [LARGE SCALE GENOMIC DNA]</scope>
    <source>
        <strain evidence="2">JCM 6886</strain>
    </source>
</reference>
<protein>
    <recommendedName>
        <fullName evidence="3">TnsA endonuclease N-terminal domain-containing protein</fullName>
    </recommendedName>
</protein>
<gene>
    <name evidence="1" type="ORF">GCM10008964_21960</name>
</gene>
<evidence type="ECO:0000313" key="1">
    <source>
        <dbReference type="EMBL" id="GAA0230207.1"/>
    </source>
</evidence>
<evidence type="ECO:0008006" key="3">
    <source>
        <dbReference type="Google" id="ProtNLM"/>
    </source>
</evidence>
<dbReference type="Proteomes" id="UP001501476">
    <property type="component" value="Unassembled WGS sequence"/>
</dbReference>
<organism evidence="1 2">
    <name type="scientific">Methylophaga marina</name>
    <dbReference type="NCBI Taxonomy" id="45495"/>
    <lineage>
        <taxon>Bacteria</taxon>
        <taxon>Pseudomonadati</taxon>
        <taxon>Pseudomonadota</taxon>
        <taxon>Gammaproteobacteria</taxon>
        <taxon>Thiotrichales</taxon>
        <taxon>Piscirickettsiaceae</taxon>
        <taxon>Methylophaga</taxon>
    </lineage>
</organism>
<proteinExistence type="predicted"/>
<evidence type="ECO:0000313" key="2">
    <source>
        <dbReference type="Proteomes" id="UP001501476"/>
    </source>
</evidence>
<dbReference type="EMBL" id="BAAADG010000009">
    <property type="protein sequence ID" value="GAA0230207.1"/>
    <property type="molecule type" value="Genomic_DNA"/>
</dbReference>
<keyword evidence="2" id="KW-1185">Reference proteome</keyword>